<dbReference type="PANTHER" id="PTHR39327:SF1">
    <property type="entry name" value="BLR5470 PROTEIN"/>
    <property type="match status" value="1"/>
</dbReference>
<dbReference type="InterPro" id="IPR010319">
    <property type="entry name" value="Transglutaminase-like_Cys_pept"/>
</dbReference>
<feature type="chain" id="PRO_5013164064" evidence="1">
    <location>
        <begin position="26"/>
        <end position="221"/>
    </location>
</feature>
<dbReference type="Pfam" id="PF06035">
    <property type="entry name" value="Peptidase_C93"/>
    <property type="match status" value="1"/>
</dbReference>
<feature type="signal peptide" evidence="1">
    <location>
        <begin position="1"/>
        <end position="25"/>
    </location>
</feature>
<evidence type="ECO:0000313" key="2">
    <source>
        <dbReference type="EMBL" id="OSJ25684.1"/>
    </source>
</evidence>
<proteinExistence type="predicted"/>
<dbReference type="Gene3D" id="3.10.620.30">
    <property type="match status" value="1"/>
</dbReference>
<reference evidence="2 3" key="1">
    <citation type="submission" date="2017-03" db="EMBL/GenBank/DDBJ databases">
        <title>Whole genome sequences of fourteen strains of Bradyrhizobium canariense and one strain of Bradyrhizobium japonicum isolated from Lupinus (Papilionoideae: Genisteae) species in Algeria.</title>
        <authorList>
            <person name="Crovadore J."/>
            <person name="Chekireb D."/>
            <person name="Brachmann A."/>
            <person name="Chablais R."/>
            <person name="Cochard B."/>
            <person name="Lefort F."/>
        </authorList>
    </citation>
    <scope>NUCLEOTIDE SEQUENCE [LARGE SCALE GENOMIC DNA]</scope>
    <source>
        <strain evidence="2 3">UBMA197</strain>
    </source>
</reference>
<keyword evidence="1" id="KW-0732">Signal</keyword>
<protein>
    <submittedName>
        <fullName evidence="2">Uncharacterized protein</fullName>
    </submittedName>
</protein>
<evidence type="ECO:0000313" key="3">
    <source>
        <dbReference type="Proteomes" id="UP000193335"/>
    </source>
</evidence>
<comment type="caution">
    <text evidence="2">The sequence shown here is derived from an EMBL/GenBank/DDBJ whole genome shotgun (WGS) entry which is preliminary data.</text>
</comment>
<sequence>MREIPKIAAVMIALLSAAISDGANAGISNMSRGLRAQLERIQLSVPALAPMAHVRFCMDYPAECTVRRLIFRGGPVKLTSSRWSDVVQVNNTVNGTIVPTANLGGLATETWIVGPRTGDCNDYAVTKRHELLARGWPARALLLSEVITSSGEHHLVLVVRTASADLVLDNLTAEIRVWSKTPYRFARMQTPGNARLWATIVSWSSRPERTASLEAAKVGLD</sequence>
<gene>
    <name evidence="2" type="ORF">BSZ19_37685</name>
</gene>
<name>A0A1Y2JCY2_BRAJP</name>
<dbReference type="Proteomes" id="UP000193335">
    <property type="component" value="Unassembled WGS sequence"/>
</dbReference>
<dbReference type="RefSeq" id="WP_085404107.1">
    <property type="nucleotide sequence ID" value="NZ_NAFL01000279.1"/>
</dbReference>
<evidence type="ECO:0000256" key="1">
    <source>
        <dbReference type="SAM" id="SignalP"/>
    </source>
</evidence>
<dbReference type="PANTHER" id="PTHR39327">
    <property type="match status" value="1"/>
</dbReference>
<dbReference type="AlphaFoldDB" id="A0A1Y2JCY2"/>
<accession>A0A1Y2JCY2</accession>
<dbReference type="EMBL" id="NAFL01000279">
    <property type="protein sequence ID" value="OSJ25684.1"/>
    <property type="molecule type" value="Genomic_DNA"/>
</dbReference>
<organism evidence="2 3">
    <name type="scientific">Bradyrhizobium japonicum</name>
    <dbReference type="NCBI Taxonomy" id="375"/>
    <lineage>
        <taxon>Bacteria</taxon>
        <taxon>Pseudomonadati</taxon>
        <taxon>Pseudomonadota</taxon>
        <taxon>Alphaproteobacteria</taxon>
        <taxon>Hyphomicrobiales</taxon>
        <taxon>Nitrobacteraceae</taxon>
        <taxon>Bradyrhizobium</taxon>
    </lineage>
</organism>